<proteinExistence type="predicted"/>
<dbReference type="CDD" id="cd01863">
    <property type="entry name" value="Rab18"/>
    <property type="match status" value="1"/>
</dbReference>
<keyword evidence="3" id="KW-0449">Lipoprotein</keyword>
<evidence type="ECO:0000256" key="1">
    <source>
        <dbReference type="ARBA" id="ARBA00022741"/>
    </source>
</evidence>
<dbReference type="InterPro" id="IPR050227">
    <property type="entry name" value="Rab"/>
</dbReference>
<evidence type="ECO:0000313" key="5">
    <source>
        <dbReference type="Proteomes" id="UP001367676"/>
    </source>
</evidence>
<dbReference type="PRINTS" id="PR00449">
    <property type="entry name" value="RASTRNSFRMNG"/>
</dbReference>
<keyword evidence="2" id="KW-0342">GTP-binding</keyword>
<accession>A0AAN9TAT2</accession>
<dbReference type="InterPro" id="IPR001806">
    <property type="entry name" value="Small_GTPase"/>
</dbReference>
<comment type="caution">
    <text evidence="4">The sequence shown here is derived from an EMBL/GenBank/DDBJ whole genome shotgun (WGS) entry which is preliminary data.</text>
</comment>
<gene>
    <name evidence="4" type="ORF">V9T40_000233</name>
</gene>
<keyword evidence="5" id="KW-1185">Reference proteome</keyword>
<protein>
    <recommendedName>
        <fullName evidence="6">Ras-related protein Rab-18</fullName>
    </recommendedName>
</protein>
<dbReference type="InterPro" id="IPR027417">
    <property type="entry name" value="P-loop_NTPase"/>
</dbReference>
<name>A0AAN9TAT2_9HEMI</name>
<evidence type="ECO:0000313" key="4">
    <source>
        <dbReference type="EMBL" id="KAK7579604.1"/>
    </source>
</evidence>
<dbReference type="InterPro" id="IPR005225">
    <property type="entry name" value="Small_GTP-bd"/>
</dbReference>
<dbReference type="SMART" id="SM00174">
    <property type="entry name" value="RHO"/>
    <property type="match status" value="1"/>
</dbReference>
<dbReference type="SMART" id="SM00177">
    <property type="entry name" value="ARF"/>
    <property type="match status" value="1"/>
</dbReference>
<dbReference type="PROSITE" id="PS51419">
    <property type="entry name" value="RAB"/>
    <property type="match status" value="1"/>
</dbReference>
<dbReference type="FunFam" id="3.40.50.300:FF:001129">
    <property type="entry name" value="ras-related protein Rab-44 isoform X2"/>
    <property type="match status" value="1"/>
</dbReference>
<evidence type="ECO:0000256" key="2">
    <source>
        <dbReference type="ARBA" id="ARBA00023134"/>
    </source>
</evidence>
<dbReference type="PROSITE" id="PS51420">
    <property type="entry name" value="RHO"/>
    <property type="match status" value="1"/>
</dbReference>
<dbReference type="AlphaFoldDB" id="A0AAN9TAT2"/>
<dbReference type="SUPFAM" id="SSF52540">
    <property type="entry name" value="P-loop containing nucleoside triphosphate hydrolases"/>
    <property type="match status" value="1"/>
</dbReference>
<reference evidence="4 5" key="1">
    <citation type="submission" date="2024-03" db="EMBL/GenBank/DDBJ databases">
        <title>Adaptation during the transition from Ophiocordyceps entomopathogen to insect associate is accompanied by gene loss and intensified selection.</title>
        <authorList>
            <person name="Ward C.M."/>
            <person name="Onetto C.A."/>
            <person name="Borneman A.R."/>
        </authorList>
    </citation>
    <scope>NUCLEOTIDE SEQUENCE [LARGE SCALE GENOMIC DNA]</scope>
    <source>
        <strain evidence="4">AWRI1</strain>
        <tissue evidence="4">Single Adult Female</tissue>
    </source>
</reference>
<evidence type="ECO:0000256" key="3">
    <source>
        <dbReference type="ARBA" id="ARBA00023288"/>
    </source>
</evidence>
<dbReference type="Proteomes" id="UP001367676">
    <property type="component" value="Unassembled WGS sequence"/>
</dbReference>
<dbReference type="PROSITE" id="PS51421">
    <property type="entry name" value="RAS"/>
    <property type="match status" value="1"/>
</dbReference>
<dbReference type="EMBL" id="JBBCAQ010000034">
    <property type="protein sequence ID" value="KAK7579604.1"/>
    <property type="molecule type" value="Genomic_DNA"/>
</dbReference>
<dbReference type="GO" id="GO:0005525">
    <property type="term" value="F:GTP binding"/>
    <property type="evidence" value="ECO:0007669"/>
    <property type="project" value="UniProtKB-KW"/>
</dbReference>
<dbReference type="SMART" id="SM00173">
    <property type="entry name" value="RAS"/>
    <property type="match status" value="1"/>
</dbReference>
<sequence>MGDFNENVLTTLKILIIGESSVGKSSLLLRFIHDRFDDDLGLTIGVDFKTKTIMIDGQAVKLAIWDTAGQERFRTLTPSYYRDAQGAVLVYDVSDRASFLRLESWLNELEMYSTRSGIIKMIVGNKIDKGDREVTREEGIQFARRHKSLFIEASAKTKDGVQFAFEELVQKEAFAAPAVSLEVDSSVANGGEAANPLIQNATGGDLLLKTPEPLHPGAATATAAAMGAGAASVAASVNDLADQAQLGEHVLPAIDLSANGNISASPPTSLLAASSSGWPGEPTLETTNSPLDSELQAAAATGLPLPAVDPMLFYKILTSMIRHPEQVMQSLFPPFSPIFPTMRMPNFRAQMPSINLVPNDPSLKLVDQKIIDDGTVKGQFNSYEGRPDPNTVSKMQTGQFSLNKDGVQGTGMGRIYSSSTASSSSGGSPLVSVGTYLGGLPSQFPRFNMAFPLRARRPNSLEEIDRNCWLETFSQKRFGLKKDAALHCNVGVLELWNWKVGLGSSGRSRLGSSSSVGSQHSAVVSVYFTVLNPFVLCSGCLYLSILQECHFVRWPMAFGQLVLGPRLPLNAHGPCLGCPMLDRDSTPY</sequence>
<evidence type="ECO:0008006" key="6">
    <source>
        <dbReference type="Google" id="ProtNLM"/>
    </source>
</evidence>
<keyword evidence="1" id="KW-0547">Nucleotide-binding</keyword>
<dbReference type="SMART" id="SM00175">
    <property type="entry name" value="RAB"/>
    <property type="match status" value="1"/>
</dbReference>
<dbReference type="NCBIfam" id="TIGR00231">
    <property type="entry name" value="small_GTP"/>
    <property type="match status" value="1"/>
</dbReference>
<dbReference type="SMART" id="SM00176">
    <property type="entry name" value="RAN"/>
    <property type="match status" value="1"/>
</dbReference>
<dbReference type="Pfam" id="PF00071">
    <property type="entry name" value="Ras"/>
    <property type="match status" value="1"/>
</dbReference>
<dbReference type="PANTHER" id="PTHR47977">
    <property type="entry name" value="RAS-RELATED PROTEIN RAB"/>
    <property type="match status" value="1"/>
</dbReference>
<dbReference type="GO" id="GO:0003924">
    <property type="term" value="F:GTPase activity"/>
    <property type="evidence" value="ECO:0007669"/>
    <property type="project" value="InterPro"/>
</dbReference>
<dbReference type="Gene3D" id="3.40.50.300">
    <property type="entry name" value="P-loop containing nucleotide triphosphate hydrolases"/>
    <property type="match status" value="1"/>
</dbReference>
<organism evidence="4 5">
    <name type="scientific">Parthenolecanium corni</name>
    <dbReference type="NCBI Taxonomy" id="536013"/>
    <lineage>
        <taxon>Eukaryota</taxon>
        <taxon>Metazoa</taxon>
        <taxon>Ecdysozoa</taxon>
        <taxon>Arthropoda</taxon>
        <taxon>Hexapoda</taxon>
        <taxon>Insecta</taxon>
        <taxon>Pterygota</taxon>
        <taxon>Neoptera</taxon>
        <taxon>Paraneoptera</taxon>
        <taxon>Hemiptera</taxon>
        <taxon>Sternorrhyncha</taxon>
        <taxon>Coccoidea</taxon>
        <taxon>Coccidae</taxon>
        <taxon>Parthenolecanium</taxon>
    </lineage>
</organism>